<evidence type="ECO:0000313" key="6">
    <source>
        <dbReference type="Proteomes" id="UP000325576"/>
    </source>
</evidence>
<evidence type="ECO:0000313" key="5">
    <source>
        <dbReference type="EMBL" id="KAB2587309.1"/>
    </source>
</evidence>
<dbReference type="Pfam" id="PF01555">
    <property type="entry name" value="N6_N4_Mtase"/>
    <property type="match status" value="1"/>
</dbReference>
<accession>A0A5N5E9Y7</accession>
<dbReference type="GO" id="GO:0003677">
    <property type="term" value="F:DNA binding"/>
    <property type="evidence" value="ECO:0007669"/>
    <property type="project" value="InterPro"/>
</dbReference>
<dbReference type="GO" id="GO:0008170">
    <property type="term" value="F:N-methyltransferase activity"/>
    <property type="evidence" value="ECO:0007669"/>
    <property type="project" value="InterPro"/>
</dbReference>
<protein>
    <recommendedName>
        <fullName evidence="3">Methyltransferase</fullName>
        <ecNumber evidence="3">2.1.1.-</ecNumber>
    </recommendedName>
</protein>
<dbReference type="PRINTS" id="PR00508">
    <property type="entry name" value="S21N4MTFRASE"/>
</dbReference>
<dbReference type="InterPro" id="IPR029063">
    <property type="entry name" value="SAM-dependent_MTases_sf"/>
</dbReference>
<keyword evidence="2 5" id="KW-0808">Transferase</keyword>
<proteinExistence type="inferred from homology"/>
<evidence type="ECO:0000256" key="3">
    <source>
        <dbReference type="RuleBase" id="RU362026"/>
    </source>
</evidence>
<sequence>MEGYHTVVNDWTIHNGDALDAYAAWPSPNTIISDGAYGVGGFHGDPRTPETLGEWYRDHIKGWSAKANLGTNLWFWNTEVGWANVHPVLVENGWQYEFCNTWNKGIGQIAGNVNSRTIRRMPVVTEVCVYYTRTPQLPESPGSDHIIHMKQWLRDEWRRTGLHQKRANEACGVKDAATRKYFDQGWLWYWPPVEVMTKLVEYANEHGNPEGAPYYSFDGIKPVTPEEWAATRSPWTHEHGLTNVWDHPSLRGSERYRGNMARSAPRTYKPTSMSASHLNQKPLALMERIIKASTNPGDVIWEPFGGLCTGSLAAINLGRQAYAAEMDEGFHQLATERLETQQRSLF</sequence>
<comment type="similarity">
    <text evidence="3">Belongs to the N(4)/N(6)-methyltransferase family.</text>
</comment>
<feature type="domain" description="DNA methylase N-4/N-6" evidence="4">
    <location>
        <begin position="220"/>
        <end position="335"/>
    </location>
</feature>
<name>A0A5N5E9Y7_RHOER</name>
<dbReference type="GO" id="GO:0032259">
    <property type="term" value="P:methylation"/>
    <property type="evidence" value="ECO:0007669"/>
    <property type="project" value="UniProtKB-KW"/>
</dbReference>
<dbReference type="SUPFAM" id="SSF53335">
    <property type="entry name" value="S-adenosyl-L-methionine-dependent methyltransferases"/>
    <property type="match status" value="1"/>
</dbReference>
<dbReference type="EC" id="2.1.1.-" evidence="3"/>
<evidence type="ECO:0000259" key="4">
    <source>
        <dbReference type="Pfam" id="PF01555"/>
    </source>
</evidence>
<comment type="caution">
    <text evidence="5">The sequence shown here is derived from an EMBL/GenBank/DDBJ whole genome shotgun (WGS) entry which is preliminary data.</text>
</comment>
<gene>
    <name evidence="5" type="ORF">BS297_00990</name>
</gene>
<evidence type="ECO:0000256" key="1">
    <source>
        <dbReference type="ARBA" id="ARBA00022603"/>
    </source>
</evidence>
<dbReference type="Gene3D" id="3.40.50.150">
    <property type="entry name" value="Vaccinia Virus protein VP39"/>
    <property type="match status" value="1"/>
</dbReference>
<dbReference type="InterPro" id="IPR002941">
    <property type="entry name" value="DNA_methylase_N4/N6"/>
</dbReference>
<reference evidence="5 6" key="1">
    <citation type="journal article" date="2017" name="Poromechanics V (2013)">
        <title>Genomic Characterization of the Arsenic-Tolerant Actinobacterium, &lt;i&gt;Rhodococcus erythropolis&lt;/i&gt; S43.</title>
        <authorList>
            <person name="Retamal-Morales G."/>
            <person name="Mehnert M."/>
            <person name="Schwabe R."/>
            <person name="Tischler D."/>
            <person name="Schloemann M."/>
            <person name="Levican G.J."/>
        </authorList>
    </citation>
    <scope>NUCLEOTIDE SEQUENCE [LARGE SCALE GENOMIC DNA]</scope>
    <source>
        <strain evidence="5 6">S43</strain>
    </source>
</reference>
<evidence type="ECO:0000256" key="2">
    <source>
        <dbReference type="ARBA" id="ARBA00022679"/>
    </source>
</evidence>
<dbReference type="Proteomes" id="UP000325576">
    <property type="component" value="Unassembled WGS sequence"/>
</dbReference>
<organism evidence="5 6">
    <name type="scientific">Rhodococcus erythropolis</name>
    <name type="common">Arthrobacter picolinophilus</name>
    <dbReference type="NCBI Taxonomy" id="1833"/>
    <lineage>
        <taxon>Bacteria</taxon>
        <taxon>Bacillati</taxon>
        <taxon>Actinomycetota</taxon>
        <taxon>Actinomycetes</taxon>
        <taxon>Mycobacteriales</taxon>
        <taxon>Nocardiaceae</taxon>
        <taxon>Rhodococcus</taxon>
        <taxon>Rhodococcus erythropolis group</taxon>
    </lineage>
</organism>
<dbReference type="InterPro" id="IPR001091">
    <property type="entry name" value="RM_Methyltransferase"/>
</dbReference>
<dbReference type="EMBL" id="MRBO01000021">
    <property type="protein sequence ID" value="KAB2587309.1"/>
    <property type="molecule type" value="Genomic_DNA"/>
</dbReference>
<keyword evidence="1 5" id="KW-0489">Methyltransferase</keyword>
<dbReference type="AlphaFoldDB" id="A0A5N5E9Y7"/>